<feature type="domain" description="ESX-1 secretion-associated protein EspA/EspE-like" evidence="1">
    <location>
        <begin position="76"/>
        <end position="159"/>
    </location>
</feature>
<reference evidence="2" key="1">
    <citation type="submission" date="2019-05" db="EMBL/GenBank/DDBJ databases">
        <authorList>
            <person name="Naeem R."/>
            <person name="Antony C."/>
            <person name="Guan Q."/>
        </authorList>
    </citation>
    <scope>NUCLEOTIDE SEQUENCE</scope>
    <source>
        <strain evidence="2">1</strain>
    </source>
</reference>
<dbReference type="InterPro" id="IPR043796">
    <property type="entry name" value="ESX-1_EspA/EspE-like"/>
</dbReference>
<dbReference type="EMBL" id="LR589632">
    <property type="protein sequence ID" value="VTP07201.1"/>
    <property type="molecule type" value="Genomic_DNA"/>
</dbReference>
<accession>A0A653FDM7</accession>
<evidence type="ECO:0000313" key="2">
    <source>
        <dbReference type="EMBL" id="VTP07201.1"/>
    </source>
</evidence>
<evidence type="ECO:0000259" key="1">
    <source>
        <dbReference type="Pfam" id="PF18879"/>
    </source>
</evidence>
<dbReference type="AlphaFoldDB" id="A0A653FDM7"/>
<dbReference type="Pfam" id="PF18879">
    <property type="entry name" value="EspA_EspE"/>
    <property type="match status" value="1"/>
</dbReference>
<name>A0A653FDM7_MYCSM</name>
<organism evidence="2">
    <name type="scientific">Mycolicibacterium smegmatis</name>
    <name type="common">Mycobacterium smegmatis</name>
    <dbReference type="NCBI Taxonomy" id="1772"/>
    <lineage>
        <taxon>Bacteria</taxon>
        <taxon>Bacillati</taxon>
        <taxon>Actinomycetota</taxon>
        <taxon>Actinomycetes</taxon>
        <taxon>Mycobacteriales</taxon>
        <taxon>Mycobacteriaceae</taxon>
        <taxon>Mycolicibacterium</taxon>
    </lineage>
</organism>
<dbReference type="GeneID" id="93460353"/>
<proteinExistence type="predicted"/>
<dbReference type="RefSeq" id="WP_162139559.1">
    <property type="nucleotide sequence ID" value="NZ_CP009495.1"/>
</dbReference>
<protein>
    <recommendedName>
        <fullName evidence="1">ESX-1 secretion-associated protein EspA/EspE-like domain-containing protein</fullName>
    </recommendedName>
</protein>
<gene>
    <name evidence="2" type="ORF">BIN_B_01519</name>
</gene>
<sequence>MGFFDVVDSVVDTVTETAGRIKDGAEFVEYIARKGGLLDLEYLAKSVGRWASPLSIAPTPILEGGQRILQGMRFTTGEGDPVAGVSFIEGGARFEEVAEKFGTARPDETWEGGSAPRAYDRRVDLQEKHVAILRDADRQIGFVMSREADELREVRRILDGLHEQLTAFGEYSKWVGVGQIGKLAQAAIEFEAVRQAVTEASKKMWDMHEYANNNAAVVTEALELYRKVSAEATSQDSIGDFDPPR</sequence>